<protein>
    <submittedName>
        <fullName evidence="1">Uncharacterized protein</fullName>
    </submittedName>
</protein>
<organism evidence="1 2">
    <name type="scientific">Lactococcus ileimucosae</name>
    <dbReference type="NCBI Taxonomy" id="2941329"/>
    <lineage>
        <taxon>Bacteria</taxon>
        <taxon>Bacillati</taxon>
        <taxon>Bacillota</taxon>
        <taxon>Bacilli</taxon>
        <taxon>Lactobacillales</taxon>
        <taxon>Streptococcaceae</taxon>
        <taxon>Lactococcus</taxon>
    </lineage>
</organism>
<dbReference type="Proteomes" id="UP001565283">
    <property type="component" value="Unassembled WGS sequence"/>
</dbReference>
<dbReference type="RefSeq" id="WP_369948767.1">
    <property type="nucleotide sequence ID" value="NZ_JBCLSH010000043.1"/>
</dbReference>
<dbReference type="EMBL" id="JBCLSH010000043">
    <property type="protein sequence ID" value="MEY8444366.1"/>
    <property type="molecule type" value="Genomic_DNA"/>
</dbReference>
<accession>A0ABV4D4A4</accession>
<proteinExistence type="predicted"/>
<sequence>MKQFNFLSKITFKKRYIIPILLLIVLSITSAGTFTWTSISQRAVNETRFEELPGGRLHDDFEGLNHLTRQQGRTNKDIYVENYSSENILARVRLSEYMEVGAGAGAAENNQATPLSGAGLENATLADHNSWAVVRPGGYLSEATTLSRLRDYVTLHLGDDNSRPKIFMPTFNQNNQSQEPNTTGRGLETLTGAYNTNLGISMPGTHDQWSLGQAHTSTLRTWDARNGAEVLTSDVTHTAQATVQSQHGGYMTMNDWIALGRPTGNFWVHDNDGWFYWATWVPANSATSLLLDALEVNFSDGESFYGMHVESDLATAEDISTWQGVTASASDLMNNIIN</sequence>
<name>A0ABV4D4A4_9LACT</name>
<keyword evidence="2" id="KW-1185">Reference proteome</keyword>
<gene>
    <name evidence="1" type="ORF">AALA52_09010</name>
</gene>
<reference evidence="1 2" key="1">
    <citation type="submission" date="2024-03" db="EMBL/GenBank/DDBJ databases">
        <title>Mouse gut bacterial collection (mGBC) of GemPharmatech.</title>
        <authorList>
            <person name="He Y."/>
            <person name="Dong L."/>
            <person name="Wu D."/>
            <person name="Gao X."/>
            <person name="Lin Z."/>
        </authorList>
    </citation>
    <scope>NUCLEOTIDE SEQUENCE [LARGE SCALE GENOMIC DNA]</scope>
    <source>
        <strain evidence="1 2">61-15</strain>
    </source>
</reference>
<comment type="caution">
    <text evidence="1">The sequence shown here is derived from an EMBL/GenBank/DDBJ whole genome shotgun (WGS) entry which is preliminary data.</text>
</comment>
<evidence type="ECO:0000313" key="2">
    <source>
        <dbReference type="Proteomes" id="UP001565283"/>
    </source>
</evidence>
<evidence type="ECO:0000313" key="1">
    <source>
        <dbReference type="EMBL" id="MEY8444366.1"/>
    </source>
</evidence>